<dbReference type="GO" id="GO:0005886">
    <property type="term" value="C:plasma membrane"/>
    <property type="evidence" value="ECO:0007669"/>
    <property type="project" value="TreeGrafter"/>
</dbReference>
<protein>
    <submittedName>
        <fullName evidence="2">Efflux RND transporter permease subunit</fullName>
    </submittedName>
</protein>
<evidence type="ECO:0000313" key="2">
    <source>
        <dbReference type="EMBL" id="MBB1087836.1"/>
    </source>
</evidence>
<dbReference type="Gene3D" id="3.30.2090.10">
    <property type="entry name" value="Multidrug efflux transporter AcrB TolC docking domain, DN and DC subdomains"/>
    <property type="match status" value="1"/>
</dbReference>
<dbReference type="EMBL" id="JACHTE010000003">
    <property type="protein sequence ID" value="MBB1087836.1"/>
    <property type="molecule type" value="Genomic_DNA"/>
</dbReference>
<keyword evidence="1" id="KW-1133">Transmembrane helix</keyword>
<dbReference type="PANTHER" id="PTHR32063">
    <property type="match status" value="1"/>
</dbReference>
<feature type="transmembrane region" description="Helical" evidence="1">
    <location>
        <begin position="200"/>
        <end position="221"/>
    </location>
</feature>
<reference evidence="2 3" key="1">
    <citation type="submission" date="2020-07" db="EMBL/GenBank/DDBJ databases">
        <authorList>
            <person name="Xu S."/>
            <person name="Li A."/>
        </authorList>
    </citation>
    <scope>NUCLEOTIDE SEQUENCE [LARGE SCALE GENOMIC DNA]</scope>
    <source>
        <strain evidence="2 3">SG-8</strain>
    </source>
</reference>
<proteinExistence type="predicted"/>
<feature type="transmembrane region" description="Helical" evidence="1">
    <location>
        <begin position="318"/>
        <end position="348"/>
    </location>
</feature>
<dbReference type="SUPFAM" id="SSF82866">
    <property type="entry name" value="Multidrug efflux transporter AcrB transmembrane domain"/>
    <property type="match status" value="1"/>
</dbReference>
<dbReference type="Proteomes" id="UP000552587">
    <property type="component" value="Unassembled WGS sequence"/>
</dbReference>
<keyword evidence="1" id="KW-0472">Membrane</keyword>
<organism evidence="2 3">
    <name type="scientific">Marilutibacter penaei</name>
    <dbReference type="NCBI Taxonomy" id="2759900"/>
    <lineage>
        <taxon>Bacteria</taxon>
        <taxon>Pseudomonadati</taxon>
        <taxon>Pseudomonadota</taxon>
        <taxon>Gammaproteobacteria</taxon>
        <taxon>Lysobacterales</taxon>
        <taxon>Lysobacteraceae</taxon>
        <taxon>Marilutibacter</taxon>
    </lineage>
</organism>
<dbReference type="PANTHER" id="PTHR32063:SF0">
    <property type="entry name" value="SWARMING MOTILITY PROTEIN SWRC"/>
    <property type="match status" value="1"/>
</dbReference>
<dbReference type="InterPro" id="IPR027463">
    <property type="entry name" value="AcrB_DN_DC_subdom"/>
</dbReference>
<gene>
    <name evidence="2" type="ORF">H4F99_04955</name>
</gene>
<feature type="transmembrane region" description="Helical" evidence="1">
    <location>
        <begin position="241"/>
        <end position="263"/>
    </location>
</feature>
<accession>A0A7W3U2N2</accession>
<comment type="caution">
    <text evidence="2">The sequence shown here is derived from an EMBL/GenBank/DDBJ whole genome shotgun (WGS) entry which is preliminary data.</text>
</comment>
<dbReference type="SUPFAM" id="SSF82714">
    <property type="entry name" value="Multidrug efflux transporter AcrB TolC docking domain, DN and DC subdomains"/>
    <property type="match status" value="1"/>
</dbReference>
<dbReference type="Gene3D" id="1.20.1640.10">
    <property type="entry name" value="Multidrug efflux transporter AcrB transmembrane domain"/>
    <property type="match status" value="1"/>
</dbReference>
<sequence length="361" mass="38052">MFEGARVGSSPSSLSLDQPLLELHPRWERLAETGLDAGSFGYSVAALSDGAFADEMIIGDRKVDIFLFSSAGNEQRLDRLGDLPVATPSGAVLPVSALADLREAAGTDSIRRLDGRRTVTLNIVPPRSVALETGVERVRAELIEAMRREGEIPPDVSIDISGASDQLDATREAVTGNFAIALLLSYLLLVAIFRHWGRPLFVMATVPLGIAGGIVGLALLNGLGAVLGAVGLAPITQSFDMITLLGFLVLLGTVVNNPILIVLETYARMEEGAASVVEAVNDAVRTRLRPILMSTCTTLFGLAPLVLIPGAGTELYRGLGAIVLSGIATSAVVTLTFLPCLLIATLALRERAAGGWRLHRA</sequence>
<name>A0A7W3U2N2_9GAMM</name>
<keyword evidence="3" id="KW-1185">Reference proteome</keyword>
<dbReference type="InterPro" id="IPR001036">
    <property type="entry name" value="Acrflvin-R"/>
</dbReference>
<feature type="transmembrane region" description="Helical" evidence="1">
    <location>
        <begin position="174"/>
        <end position="193"/>
    </location>
</feature>
<dbReference type="Pfam" id="PF00873">
    <property type="entry name" value="ACR_tran"/>
    <property type="match status" value="1"/>
</dbReference>
<keyword evidence="1" id="KW-0812">Transmembrane</keyword>
<dbReference type="AlphaFoldDB" id="A0A7W3U2N2"/>
<evidence type="ECO:0000256" key="1">
    <source>
        <dbReference type="SAM" id="Phobius"/>
    </source>
</evidence>
<evidence type="ECO:0000313" key="3">
    <source>
        <dbReference type="Proteomes" id="UP000552587"/>
    </source>
</evidence>
<dbReference type="GO" id="GO:0042910">
    <property type="term" value="F:xenobiotic transmembrane transporter activity"/>
    <property type="evidence" value="ECO:0007669"/>
    <property type="project" value="TreeGrafter"/>
</dbReference>
<dbReference type="Gene3D" id="3.30.70.1440">
    <property type="entry name" value="Multidrug efflux transporter AcrB pore domain"/>
    <property type="match status" value="1"/>
</dbReference>
<feature type="transmembrane region" description="Helical" evidence="1">
    <location>
        <begin position="291"/>
        <end position="312"/>
    </location>
</feature>
<dbReference type="RefSeq" id="WP_182668623.1">
    <property type="nucleotide sequence ID" value="NZ_JACHTE010000003.1"/>
</dbReference>